<keyword evidence="1" id="KW-1133">Transmembrane helix</keyword>
<evidence type="ECO:0000313" key="4">
    <source>
        <dbReference type="Proteomes" id="UP000242084"/>
    </source>
</evidence>
<proteinExistence type="predicted"/>
<dbReference type="Gene3D" id="3.40.50.300">
    <property type="entry name" value="P-loop containing nucleotide triphosphate hydrolases"/>
    <property type="match status" value="1"/>
</dbReference>
<dbReference type="OrthoDB" id="2385601at2"/>
<dbReference type="InterPro" id="IPR053990">
    <property type="entry name" value="TagH_C"/>
</dbReference>
<gene>
    <name evidence="3" type="primary">tagH_1</name>
    <name evidence="3" type="ORF">SAMEA4384403_00827</name>
</gene>
<evidence type="ECO:0000259" key="2">
    <source>
        <dbReference type="PROSITE" id="PS50893"/>
    </source>
</evidence>
<dbReference type="KEGG" id="sste:SAMEA4384403_0827"/>
<keyword evidence="3" id="KW-0067">ATP-binding</keyword>
<feature type="domain" description="ABC transporter" evidence="2">
    <location>
        <begin position="23"/>
        <end position="243"/>
    </location>
</feature>
<dbReference type="PANTHER" id="PTHR46743:SF2">
    <property type="entry name" value="TEICHOIC ACIDS EXPORT ATP-BINDING PROTEIN TAGH"/>
    <property type="match status" value="1"/>
</dbReference>
<dbReference type="EC" id="3.6.3.40" evidence="3"/>
<dbReference type="PANTHER" id="PTHR46743">
    <property type="entry name" value="TEICHOIC ACIDS EXPORT ATP-BINDING PROTEIN TAGH"/>
    <property type="match status" value="1"/>
</dbReference>
<keyword evidence="3" id="KW-0378">Hydrolase</keyword>
<evidence type="ECO:0000313" key="3">
    <source>
        <dbReference type="EMBL" id="SNV62417.1"/>
    </source>
</evidence>
<dbReference type="Proteomes" id="UP000242084">
    <property type="component" value="Chromosome 1"/>
</dbReference>
<dbReference type="SUPFAM" id="SSF52540">
    <property type="entry name" value="P-loop containing nucleoside triphosphate hydrolases"/>
    <property type="match status" value="1"/>
</dbReference>
<dbReference type="GO" id="GO:0005524">
    <property type="term" value="F:ATP binding"/>
    <property type="evidence" value="ECO:0007669"/>
    <property type="project" value="UniProtKB-KW"/>
</dbReference>
<dbReference type="InterPro" id="IPR053989">
    <property type="entry name" value="TagH_SH3-like"/>
</dbReference>
<dbReference type="InterPro" id="IPR027417">
    <property type="entry name" value="P-loop_NTPase"/>
</dbReference>
<keyword evidence="1" id="KW-0472">Membrane</keyword>
<dbReference type="EMBL" id="LT906462">
    <property type="protein sequence ID" value="SNV62417.1"/>
    <property type="molecule type" value="Genomic_DNA"/>
</dbReference>
<keyword evidence="4" id="KW-1185">Reference proteome</keyword>
<dbReference type="Pfam" id="PF22096">
    <property type="entry name" value="TagH_C"/>
    <property type="match status" value="1"/>
</dbReference>
<organism evidence="3 4">
    <name type="scientific">Mammaliicoccus stepanovicii</name>
    <dbReference type="NCBI Taxonomy" id="643214"/>
    <lineage>
        <taxon>Bacteria</taxon>
        <taxon>Bacillati</taxon>
        <taxon>Bacillota</taxon>
        <taxon>Bacilli</taxon>
        <taxon>Bacillales</taxon>
        <taxon>Staphylococcaceae</taxon>
        <taxon>Mammaliicoccus</taxon>
    </lineage>
</organism>
<keyword evidence="1" id="KW-0812">Transmembrane</keyword>
<dbReference type="AlphaFoldDB" id="A0A239YUH8"/>
<dbReference type="InterPro" id="IPR003439">
    <property type="entry name" value="ABC_transporter-like_ATP-bd"/>
</dbReference>
<dbReference type="GO" id="GO:0016887">
    <property type="term" value="F:ATP hydrolysis activity"/>
    <property type="evidence" value="ECO:0007669"/>
    <property type="project" value="InterPro"/>
</dbReference>
<dbReference type="RefSeq" id="WP_095087122.1">
    <property type="nucleotide sequence ID" value="NZ_BMDM01000006.1"/>
</dbReference>
<accession>A0A239YUH8</accession>
<keyword evidence="3" id="KW-0547">Nucleotide-binding</keyword>
<dbReference type="PROSITE" id="PS50893">
    <property type="entry name" value="ABC_TRANSPORTER_2"/>
    <property type="match status" value="1"/>
</dbReference>
<dbReference type="Pfam" id="PF22269">
    <property type="entry name" value="TagH_SH3-like"/>
    <property type="match status" value="1"/>
</dbReference>
<protein>
    <submittedName>
        <fullName evidence="3">Teichoic acid export ATP-binding protein TagH</fullName>
        <ecNumber evidence="3">3.6.3.40</ecNumber>
    </submittedName>
</protein>
<name>A0A239YUH8_9STAP</name>
<reference evidence="3 4" key="1">
    <citation type="submission" date="2017-06" db="EMBL/GenBank/DDBJ databases">
        <authorList>
            <consortium name="Pathogen Informatics"/>
        </authorList>
    </citation>
    <scope>NUCLEOTIDE SEQUENCE [LARGE SCALE GENOMIC DNA]</scope>
    <source>
        <strain evidence="3 4">NCTC13839</strain>
    </source>
</reference>
<sequence>MTQQILVRVVNATKYYYKNKNQNKFKSLLKLNHLSKDIVLKNVTVHLYRGEVLGIIGDKESGKEMISRLMTKEVSPNIGKVTNNEQTFLADVSHKGEDVQTLNEIIIRTLSLSGAKTNKIPSLQKEILDYAELSDKAAQSCQEIDDKEYARLLLSLATHMKPTVAIFTNIIQYLDEEFQKKFNSFLNEQKENNRAAVLIDDHIHSIEKMSNYLIWLTYGQVRKEGNVKDVLSYYRDYYKKYNQLHSQEQKDLHDLKWKMSQQELPISKGEGYKRMRKYQYGKLPKSIEKMIFYAIIFIVGIALSSMFMFVGVGTSKSDKEEVAKQVITTNKEPKYIDKSAYVVSLQNGIELNSKGHNVNMPQYSFVDVTGENQSKYRLEVDGKTYTSDKNNLYFFNPAGLYEEVDWSELEGYVDDSYLNYIDFYNSFMGKSHKQVSETIEPEKKNRFNEQMQGQKVYMVFNSDDHLTGFTFDMKHKDKLVKEYNISSDTWVVKSKDGYMLADLKSNKWIYIRL</sequence>
<dbReference type="InterPro" id="IPR050683">
    <property type="entry name" value="Bact_Polysacc_Export_ATP-bd"/>
</dbReference>
<evidence type="ECO:0000256" key="1">
    <source>
        <dbReference type="SAM" id="Phobius"/>
    </source>
</evidence>
<feature type="transmembrane region" description="Helical" evidence="1">
    <location>
        <begin position="290"/>
        <end position="312"/>
    </location>
</feature>